<dbReference type="GO" id="GO:0004386">
    <property type="term" value="F:helicase activity"/>
    <property type="evidence" value="ECO:0007669"/>
    <property type="project" value="UniProtKB-KW"/>
</dbReference>
<comment type="caution">
    <text evidence="3">The sequence shown here is derived from an EMBL/GenBank/DDBJ whole genome shotgun (WGS) entry which is preliminary data.</text>
</comment>
<sequence>RGVERTLERLLTGETRLENGQRDERGGIIWHTQGSGKSLTMTFLVRRMRSTPELAAAKVVLVTDRTQLQDQLAKTLRLTGEDVREAKSVREAKVLLAAHEPGIVALMIQKQQDVRARVTEGELTDRAPSLGELNTDESIVVLIDEAHRSHSSRLHKNLLEALPNCARIGFTGTPIIMGAKKKTSEIFGPVIDRYLMADAEADGAVVRIFYEGHTVKGAVRDGRDLDEVFEDMFAERTESEREELQRRYATKGDVLEAEELIEAKARHMLRHYVTGVLPGGFKAQLVAN</sequence>
<reference evidence="4" key="1">
    <citation type="journal article" date="2019" name="Int. J. Syst. Evol. Microbiol.">
        <title>The Global Catalogue of Microorganisms (GCM) 10K type strain sequencing project: providing services to taxonomists for standard genome sequencing and annotation.</title>
        <authorList>
            <consortium name="The Broad Institute Genomics Platform"/>
            <consortium name="The Broad Institute Genome Sequencing Center for Infectious Disease"/>
            <person name="Wu L."/>
            <person name="Ma J."/>
        </authorList>
    </citation>
    <scope>NUCLEOTIDE SEQUENCE [LARGE SCALE GENOMIC DNA]</scope>
    <source>
        <strain evidence="4">JCM 31696</strain>
    </source>
</reference>
<accession>A0ABW3CJD3</accession>
<dbReference type="Proteomes" id="UP001597083">
    <property type="component" value="Unassembled WGS sequence"/>
</dbReference>
<dbReference type="InterPro" id="IPR014001">
    <property type="entry name" value="Helicase_ATP-bd"/>
</dbReference>
<dbReference type="InterPro" id="IPR040980">
    <property type="entry name" value="SWI2_SNF2"/>
</dbReference>
<dbReference type="PANTHER" id="PTHR30195:SF15">
    <property type="entry name" value="TYPE I RESTRICTION ENZYME HINDI ENDONUCLEASE SUBUNIT"/>
    <property type="match status" value="1"/>
</dbReference>
<dbReference type="EMBL" id="JBHTIR010002919">
    <property type="protein sequence ID" value="MFD0854411.1"/>
    <property type="molecule type" value="Genomic_DNA"/>
</dbReference>
<evidence type="ECO:0000259" key="2">
    <source>
        <dbReference type="SMART" id="SM00487"/>
    </source>
</evidence>
<dbReference type="Gene3D" id="3.40.50.300">
    <property type="entry name" value="P-loop containing nucleotide triphosphate hydrolases"/>
    <property type="match status" value="1"/>
</dbReference>
<keyword evidence="3" id="KW-0347">Helicase</keyword>
<proteinExistence type="predicted"/>
<dbReference type="InterPro" id="IPR051268">
    <property type="entry name" value="Type-I_R_enzyme_R_subunit"/>
</dbReference>
<dbReference type="Pfam" id="PF18766">
    <property type="entry name" value="SWI2_SNF2"/>
    <property type="match status" value="1"/>
</dbReference>
<keyword evidence="3" id="KW-0378">Hydrolase</keyword>
<keyword evidence="3" id="KW-0547">Nucleotide-binding</keyword>
<organism evidence="3 4">
    <name type="scientific">Actinomadura adrarensis</name>
    <dbReference type="NCBI Taxonomy" id="1819600"/>
    <lineage>
        <taxon>Bacteria</taxon>
        <taxon>Bacillati</taxon>
        <taxon>Actinomycetota</taxon>
        <taxon>Actinomycetes</taxon>
        <taxon>Streptosporangiales</taxon>
        <taxon>Thermomonosporaceae</taxon>
        <taxon>Actinomadura</taxon>
    </lineage>
</organism>
<dbReference type="SMART" id="SM00487">
    <property type="entry name" value="DEXDc"/>
    <property type="match status" value="1"/>
</dbReference>
<dbReference type="SUPFAM" id="SSF52540">
    <property type="entry name" value="P-loop containing nucleoside triphosphate hydrolases"/>
    <property type="match status" value="1"/>
</dbReference>
<feature type="non-terminal residue" evidence="3">
    <location>
        <position position="1"/>
    </location>
</feature>
<feature type="domain" description="Helicase ATP-binding" evidence="2">
    <location>
        <begin position="2"/>
        <end position="211"/>
    </location>
</feature>
<evidence type="ECO:0000313" key="3">
    <source>
        <dbReference type="EMBL" id="MFD0854411.1"/>
    </source>
</evidence>
<keyword evidence="1" id="KW-0680">Restriction system</keyword>
<evidence type="ECO:0000313" key="4">
    <source>
        <dbReference type="Proteomes" id="UP001597083"/>
    </source>
</evidence>
<feature type="non-terminal residue" evidence="3">
    <location>
        <position position="288"/>
    </location>
</feature>
<name>A0ABW3CJD3_9ACTN</name>
<dbReference type="InterPro" id="IPR027417">
    <property type="entry name" value="P-loop_NTPase"/>
</dbReference>
<dbReference type="PANTHER" id="PTHR30195">
    <property type="entry name" value="TYPE I SITE-SPECIFIC DEOXYRIBONUCLEASE PROTEIN SUBUNIT M AND R"/>
    <property type="match status" value="1"/>
</dbReference>
<gene>
    <name evidence="3" type="ORF">ACFQ07_19400</name>
</gene>
<evidence type="ECO:0000256" key="1">
    <source>
        <dbReference type="ARBA" id="ARBA00022747"/>
    </source>
</evidence>
<protein>
    <submittedName>
        <fullName evidence="3">DEAD/DEAH box helicase family protein</fullName>
    </submittedName>
</protein>
<keyword evidence="3" id="KW-0067">ATP-binding</keyword>
<keyword evidence="4" id="KW-1185">Reference proteome</keyword>